<evidence type="ECO:0000313" key="2">
    <source>
        <dbReference type="EMBL" id="EMI54013.1"/>
    </source>
</evidence>
<dbReference type="Gene3D" id="3.40.50.1110">
    <property type="entry name" value="SGNH hydrolase"/>
    <property type="match status" value="1"/>
</dbReference>
<dbReference type="GO" id="GO:0004622">
    <property type="term" value="F:phosphatidylcholine lysophospholipase activity"/>
    <property type="evidence" value="ECO:0007669"/>
    <property type="project" value="TreeGrafter"/>
</dbReference>
<dbReference type="Proteomes" id="UP000011885">
    <property type="component" value="Unassembled WGS sequence"/>
</dbReference>
<evidence type="ECO:0000259" key="1">
    <source>
        <dbReference type="Pfam" id="PF13472"/>
    </source>
</evidence>
<dbReference type="InterPro" id="IPR006311">
    <property type="entry name" value="TAT_signal"/>
</dbReference>
<feature type="domain" description="SGNH hydrolase-type esterase" evidence="1">
    <location>
        <begin position="52"/>
        <end position="241"/>
    </location>
</feature>
<dbReference type="Pfam" id="PF13472">
    <property type="entry name" value="Lipase_GDSL_2"/>
    <property type="match status" value="1"/>
</dbReference>
<reference evidence="2 3" key="1">
    <citation type="journal article" date="2013" name="Mar. Genomics">
        <title>Expression of sulfatases in Rhodopirellula baltica and the diversity of sulfatases in the genus Rhodopirellula.</title>
        <authorList>
            <person name="Wegner C.E."/>
            <person name="Richter-Heitmann T."/>
            <person name="Klindworth A."/>
            <person name="Klockow C."/>
            <person name="Richter M."/>
            <person name="Achstetter T."/>
            <person name="Glockner F.O."/>
            <person name="Harder J."/>
        </authorList>
    </citation>
    <scope>NUCLEOTIDE SEQUENCE [LARGE SCALE GENOMIC DNA]</scope>
    <source>
        <strain evidence="2 3">SM41</strain>
    </source>
</reference>
<keyword evidence="3" id="KW-1185">Reference proteome</keyword>
<accession>M5UDD0</accession>
<dbReference type="InterPro" id="IPR036514">
    <property type="entry name" value="SGNH_hydro_sf"/>
</dbReference>
<proteinExistence type="predicted"/>
<name>M5UDD0_9BACT</name>
<dbReference type="InterPro" id="IPR051532">
    <property type="entry name" value="Ester_Hydrolysis_Enzymes"/>
</dbReference>
<dbReference type="PANTHER" id="PTHR30383">
    <property type="entry name" value="THIOESTERASE 1/PROTEASE 1/LYSOPHOSPHOLIPASE L1"/>
    <property type="match status" value="1"/>
</dbReference>
<dbReference type="CDD" id="cd01834">
    <property type="entry name" value="SGNH_hydrolase_like_2"/>
    <property type="match status" value="1"/>
</dbReference>
<evidence type="ECO:0000313" key="3">
    <source>
        <dbReference type="Proteomes" id="UP000011885"/>
    </source>
</evidence>
<dbReference type="AlphaFoldDB" id="M5UDD0"/>
<dbReference type="PATRIC" id="fig|1263870.3.peg.4820"/>
<organism evidence="2 3">
    <name type="scientific">Rhodopirellula sallentina SM41</name>
    <dbReference type="NCBI Taxonomy" id="1263870"/>
    <lineage>
        <taxon>Bacteria</taxon>
        <taxon>Pseudomonadati</taxon>
        <taxon>Planctomycetota</taxon>
        <taxon>Planctomycetia</taxon>
        <taxon>Pirellulales</taxon>
        <taxon>Pirellulaceae</taxon>
        <taxon>Rhodopirellula</taxon>
    </lineage>
</organism>
<gene>
    <name evidence="2" type="ORF">RSSM_04556</name>
</gene>
<sequence>MANSIERRDVFKATAAAIAAAGATGAFSLSSTDAAEKTGSALADKATILFQGDSITDAGRDRKQGKPNDSRSLGRGYPMLIAGPLLRDYAAKGLTIYNRGISGHKVPDLAARWQRDCIDLKPDVLSILIGVNDIWHKLNGRYDGTVETYETGYKALLEETMQQLPETRIVICEPFVLRCGAVGDHWFPEFTQRLEVARRVAEQLSLERVAFQEMFDEAIKVAPPNYWAGDGVHPSLAGHALMAETWRKTLGI</sequence>
<comment type="caution">
    <text evidence="2">The sequence shown here is derived from an EMBL/GenBank/DDBJ whole genome shotgun (WGS) entry which is preliminary data.</text>
</comment>
<dbReference type="SUPFAM" id="SSF52266">
    <property type="entry name" value="SGNH hydrolase"/>
    <property type="match status" value="1"/>
</dbReference>
<dbReference type="EMBL" id="ANOH01000313">
    <property type="protein sequence ID" value="EMI54013.1"/>
    <property type="molecule type" value="Genomic_DNA"/>
</dbReference>
<protein>
    <submittedName>
        <fullName evidence="2">Lipolytic protein G-D-S-L family</fullName>
    </submittedName>
</protein>
<dbReference type="PANTHER" id="PTHR30383:SF5">
    <property type="entry name" value="SGNH HYDROLASE-TYPE ESTERASE DOMAIN-CONTAINING PROTEIN"/>
    <property type="match status" value="1"/>
</dbReference>
<dbReference type="RefSeq" id="WP_008683477.1">
    <property type="nucleotide sequence ID" value="NZ_ANOH01000313.1"/>
</dbReference>
<dbReference type="PROSITE" id="PS51318">
    <property type="entry name" value="TAT"/>
    <property type="match status" value="1"/>
</dbReference>
<dbReference type="InterPro" id="IPR013830">
    <property type="entry name" value="SGNH_hydro"/>
</dbReference>